<sequence>MSQEATYHHPASPQIKILQTVHTIKQTPPLNWCTKEPSLEWGDNICKSTPLSPEDEKQSAKFAVCMKLKEFQYIFYLQLRRFKCLSTKCFIYYIKLCRNISR</sequence>
<organism evidence="1">
    <name type="scientific">Micrurus paraensis</name>
    <dbReference type="NCBI Taxonomy" id="1970185"/>
    <lineage>
        <taxon>Eukaryota</taxon>
        <taxon>Metazoa</taxon>
        <taxon>Chordata</taxon>
        <taxon>Craniata</taxon>
        <taxon>Vertebrata</taxon>
        <taxon>Euteleostomi</taxon>
        <taxon>Lepidosauria</taxon>
        <taxon>Squamata</taxon>
        <taxon>Bifurcata</taxon>
        <taxon>Unidentata</taxon>
        <taxon>Episquamata</taxon>
        <taxon>Toxicofera</taxon>
        <taxon>Serpentes</taxon>
        <taxon>Colubroidea</taxon>
        <taxon>Elapidae</taxon>
        <taxon>Elapinae</taxon>
        <taxon>Micrurus</taxon>
    </lineage>
</organism>
<name>A0A2D4JTD0_9SAUR</name>
<protein>
    <submittedName>
        <fullName evidence="1">Uncharacterized protein</fullName>
    </submittedName>
</protein>
<evidence type="ECO:0000313" key="1">
    <source>
        <dbReference type="EMBL" id="LAA99690.1"/>
    </source>
</evidence>
<reference evidence="1" key="2">
    <citation type="submission" date="2017-11" db="EMBL/GenBank/DDBJ databases">
        <title>Coralsnake Venomics: Analyses of Venom Gland Transcriptomes and Proteomes of Six Brazilian Taxa.</title>
        <authorList>
            <person name="Aird S.D."/>
            <person name="Jorge da Silva N."/>
            <person name="Qiu L."/>
            <person name="Villar-Briones A."/>
            <person name="Aparecida-Saddi V."/>
            <person name="Campos-Telles M.P."/>
            <person name="Grau M."/>
            <person name="Mikheyev A.S."/>
        </authorList>
    </citation>
    <scope>NUCLEOTIDE SEQUENCE</scope>
    <source>
        <tissue evidence="1">Venom_gland</tissue>
    </source>
</reference>
<proteinExistence type="predicted"/>
<accession>A0A2D4JTD0</accession>
<dbReference type="AlphaFoldDB" id="A0A2D4JTD0"/>
<reference evidence="1" key="1">
    <citation type="submission" date="2017-07" db="EMBL/GenBank/DDBJ databases">
        <authorList>
            <person name="Mikheyev A."/>
            <person name="Grau M."/>
        </authorList>
    </citation>
    <scope>NUCLEOTIDE SEQUENCE</scope>
    <source>
        <tissue evidence="1">Venom_gland</tissue>
    </source>
</reference>
<dbReference type="EMBL" id="IACL01003219">
    <property type="protein sequence ID" value="LAA99690.1"/>
    <property type="molecule type" value="Transcribed_RNA"/>
</dbReference>